<dbReference type="GO" id="GO:0006506">
    <property type="term" value="P:GPI anchor biosynthetic process"/>
    <property type="evidence" value="ECO:0007669"/>
    <property type="project" value="TreeGrafter"/>
</dbReference>
<organism evidence="2 3">
    <name type="scientific">Chelatococcus caeni</name>
    <dbReference type="NCBI Taxonomy" id="1348468"/>
    <lineage>
        <taxon>Bacteria</taxon>
        <taxon>Pseudomonadati</taxon>
        <taxon>Pseudomonadota</taxon>
        <taxon>Alphaproteobacteria</taxon>
        <taxon>Hyphomicrobiales</taxon>
        <taxon>Chelatococcaceae</taxon>
        <taxon>Chelatococcus</taxon>
    </lineage>
</organism>
<proteinExistence type="predicted"/>
<dbReference type="Gene3D" id="3.60.10.10">
    <property type="entry name" value="Endonuclease/exonuclease/phosphatase"/>
    <property type="match status" value="1"/>
</dbReference>
<sequence length="349" mass="36743">MTITTLERLVTATTAELRGPGYGILDEARRVPAVKAEHDRIAADLPALNAIEMRPLAAVTGAATTLRVAAWNAERCKYHEASVVLLRQVDADVVLLSEMDIGMARSGNVHTVRLLADALGMGYAFGTEFVELGLGDTRERVWHAGQTNAVGLHGNAILSRLPFRDAAVIRLDDGGRWFAGAEVGQRRLGGRMAVAARVAAAAGELLAVSVHLESNSDAADRAAQARRLLAAVEDLAPGGPVVIGGDLNTNALPVGPAGAELPLDAVEEAEPLFAEMRAAGFAWQACNTRHVSLRTRPDGTPEAPFTRLDWLFCRGVAVADPATVPAVDAAGSAISDHDLVVADVRPRQG</sequence>
<dbReference type="EMBL" id="JACIEN010000003">
    <property type="protein sequence ID" value="MBB4018130.1"/>
    <property type="molecule type" value="Genomic_DNA"/>
</dbReference>
<dbReference type="SUPFAM" id="SSF56219">
    <property type="entry name" value="DNase I-like"/>
    <property type="match status" value="1"/>
</dbReference>
<dbReference type="InterPro" id="IPR005135">
    <property type="entry name" value="Endo/exonuclease/phosphatase"/>
</dbReference>
<keyword evidence="2" id="KW-0378">Hydrolase</keyword>
<dbReference type="Pfam" id="PF03372">
    <property type="entry name" value="Exo_endo_phos"/>
    <property type="match status" value="1"/>
</dbReference>
<feature type="domain" description="Endonuclease/exonuclease/phosphatase" evidence="1">
    <location>
        <begin position="85"/>
        <end position="337"/>
    </location>
</feature>
<dbReference type="GO" id="GO:0016020">
    <property type="term" value="C:membrane"/>
    <property type="evidence" value="ECO:0007669"/>
    <property type="project" value="GOC"/>
</dbReference>
<dbReference type="AlphaFoldDB" id="A0A840BYU3"/>
<gene>
    <name evidence="2" type="ORF">GGR16_003164</name>
</gene>
<evidence type="ECO:0000259" key="1">
    <source>
        <dbReference type="Pfam" id="PF03372"/>
    </source>
</evidence>
<dbReference type="GO" id="GO:0004527">
    <property type="term" value="F:exonuclease activity"/>
    <property type="evidence" value="ECO:0007669"/>
    <property type="project" value="UniProtKB-KW"/>
</dbReference>
<dbReference type="InterPro" id="IPR051916">
    <property type="entry name" value="GPI-anchor_lipid_remodeler"/>
</dbReference>
<dbReference type="GO" id="GO:0004519">
    <property type="term" value="F:endonuclease activity"/>
    <property type="evidence" value="ECO:0007669"/>
    <property type="project" value="UniProtKB-KW"/>
</dbReference>
<evidence type="ECO:0000313" key="2">
    <source>
        <dbReference type="EMBL" id="MBB4018130.1"/>
    </source>
</evidence>
<reference evidence="2 3" key="1">
    <citation type="submission" date="2020-08" db="EMBL/GenBank/DDBJ databases">
        <title>Genomic Encyclopedia of Type Strains, Phase IV (KMG-IV): sequencing the most valuable type-strain genomes for metagenomic binning, comparative biology and taxonomic classification.</title>
        <authorList>
            <person name="Goeker M."/>
        </authorList>
    </citation>
    <scope>NUCLEOTIDE SEQUENCE [LARGE SCALE GENOMIC DNA]</scope>
    <source>
        <strain evidence="2 3">DSM 103737</strain>
    </source>
</reference>
<accession>A0A840BYU3</accession>
<dbReference type="PANTHER" id="PTHR14859:SF1">
    <property type="entry name" value="PGAP2-INTERACTING PROTEIN"/>
    <property type="match status" value="1"/>
</dbReference>
<keyword evidence="2" id="KW-0255">Endonuclease</keyword>
<dbReference type="Proteomes" id="UP000577362">
    <property type="component" value="Unassembled WGS sequence"/>
</dbReference>
<dbReference type="RefSeq" id="WP_019403944.1">
    <property type="nucleotide sequence ID" value="NZ_JACIEN010000003.1"/>
</dbReference>
<protein>
    <submittedName>
        <fullName evidence="2">Endonuclease/exonuclease/phosphatase family metal-dependent hydrolase</fullName>
    </submittedName>
</protein>
<keyword evidence="2" id="KW-0269">Exonuclease</keyword>
<dbReference type="PANTHER" id="PTHR14859">
    <property type="entry name" value="CALCOFLUOR WHITE HYPERSENSITIVE PROTEIN PRECURSOR"/>
    <property type="match status" value="1"/>
</dbReference>
<name>A0A840BYU3_9HYPH</name>
<comment type="caution">
    <text evidence="2">The sequence shown here is derived from an EMBL/GenBank/DDBJ whole genome shotgun (WGS) entry which is preliminary data.</text>
</comment>
<evidence type="ECO:0000313" key="3">
    <source>
        <dbReference type="Proteomes" id="UP000577362"/>
    </source>
</evidence>
<dbReference type="InterPro" id="IPR036691">
    <property type="entry name" value="Endo/exonu/phosph_ase_sf"/>
</dbReference>
<keyword evidence="3" id="KW-1185">Reference proteome</keyword>
<keyword evidence="2" id="KW-0540">Nuclease</keyword>